<proteinExistence type="predicted"/>
<evidence type="ECO:0000313" key="1">
    <source>
        <dbReference type="EMBL" id="KAI1714525.1"/>
    </source>
</evidence>
<sequence length="138" mass="15047">MTVSPLLLDCLHPTGSSIGSSRVSSSAKTTSTVPIAEWMSTNAGNRYHALTEDSQRVELNRRLTENTLNGHKRLWRFSNSFASDDLEGGGSALARRTTACISMAIPSTNRLETDHNGFNNNQVILSPVVSMKDPGVWK</sequence>
<dbReference type="EMBL" id="JAKKPZ010000013">
    <property type="protein sequence ID" value="KAI1714525.1"/>
    <property type="molecule type" value="Genomic_DNA"/>
</dbReference>
<dbReference type="Proteomes" id="UP001201812">
    <property type="component" value="Unassembled WGS sequence"/>
</dbReference>
<dbReference type="AlphaFoldDB" id="A0AAD4N4H5"/>
<name>A0AAD4N4H5_9BILA</name>
<accession>A0AAD4N4H5</accession>
<gene>
    <name evidence="1" type="ORF">DdX_08624</name>
</gene>
<comment type="caution">
    <text evidence="1">The sequence shown here is derived from an EMBL/GenBank/DDBJ whole genome shotgun (WGS) entry which is preliminary data.</text>
</comment>
<reference evidence="1" key="1">
    <citation type="submission" date="2022-01" db="EMBL/GenBank/DDBJ databases">
        <title>Genome Sequence Resource for Two Populations of Ditylenchus destructor, the Migratory Endoparasitic Phytonematode.</title>
        <authorList>
            <person name="Zhang H."/>
            <person name="Lin R."/>
            <person name="Xie B."/>
        </authorList>
    </citation>
    <scope>NUCLEOTIDE SEQUENCE</scope>
    <source>
        <strain evidence="1">BazhouSP</strain>
    </source>
</reference>
<keyword evidence="2" id="KW-1185">Reference proteome</keyword>
<organism evidence="1 2">
    <name type="scientific">Ditylenchus destructor</name>
    <dbReference type="NCBI Taxonomy" id="166010"/>
    <lineage>
        <taxon>Eukaryota</taxon>
        <taxon>Metazoa</taxon>
        <taxon>Ecdysozoa</taxon>
        <taxon>Nematoda</taxon>
        <taxon>Chromadorea</taxon>
        <taxon>Rhabditida</taxon>
        <taxon>Tylenchina</taxon>
        <taxon>Tylenchomorpha</taxon>
        <taxon>Sphaerularioidea</taxon>
        <taxon>Anguinidae</taxon>
        <taxon>Anguininae</taxon>
        <taxon>Ditylenchus</taxon>
    </lineage>
</organism>
<evidence type="ECO:0000313" key="2">
    <source>
        <dbReference type="Proteomes" id="UP001201812"/>
    </source>
</evidence>
<protein>
    <submittedName>
        <fullName evidence="1">Uncharacterized protein</fullName>
    </submittedName>
</protein>